<evidence type="ECO:0000313" key="3">
    <source>
        <dbReference type="Proteomes" id="UP000887567"/>
    </source>
</evidence>
<proteinExistence type="predicted"/>
<dbReference type="KEGG" id="epa:110231420"/>
<dbReference type="AlphaFoldDB" id="A0A913WPG3"/>
<evidence type="ECO:0000256" key="1">
    <source>
        <dbReference type="SAM" id="MobiDB-lite"/>
    </source>
</evidence>
<feature type="compositionally biased region" description="Polar residues" evidence="1">
    <location>
        <begin position="98"/>
        <end position="110"/>
    </location>
</feature>
<feature type="compositionally biased region" description="Polar residues" evidence="1">
    <location>
        <begin position="270"/>
        <end position="281"/>
    </location>
</feature>
<dbReference type="GeneID" id="110231420"/>
<name>A0A913WPG3_EXADI</name>
<dbReference type="EnsemblMetazoa" id="XM_021036448.2">
    <property type="protein sequence ID" value="XP_020892107.1"/>
    <property type="gene ID" value="LOC110231420"/>
</dbReference>
<keyword evidence="3" id="KW-1185">Reference proteome</keyword>
<feature type="region of interest" description="Disordered" evidence="1">
    <location>
        <begin position="75"/>
        <end position="110"/>
    </location>
</feature>
<feature type="region of interest" description="Disordered" evidence="1">
    <location>
        <begin position="1"/>
        <end position="51"/>
    </location>
</feature>
<dbReference type="Proteomes" id="UP000887567">
    <property type="component" value="Unplaced"/>
</dbReference>
<feature type="compositionally biased region" description="Polar residues" evidence="1">
    <location>
        <begin position="1"/>
        <end position="11"/>
    </location>
</feature>
<accession>A0A913WPG3</accession>
<evidence type="ECO:0000313" key="2">
    <source>
        <dbReference type="EnsemblMetazoa" id="XP_020892107.1"/>
    </source>
</evidence>
<dbReference type="RefSeq" id="XP_020892107.1">
    <property type="nucleotide sequence ID" value="XM_021036448.2"/>
</dbReference>
<protein>
    <submittedName>
        <fullName evidence="2">Uncharacterized protein</fullName>
    </submittedName>
</protein>
<feature type="region of interest" description="Disordered" evidence="1">
    <location>
        <begin position="270"/>
        <end position="294"/>
    </location>
</feature>
<sequence>MITKYANNLPGNYNGPDVLSTHDYSNGQEHSYHSPSYRPAVTNKGPSSRHAFANQGLSFRQGFTNQSSLSSTAVTNQSSLSSSTLTTQSSLSSTAVTNQQPLSSSTVTDQQINTSVTPVHQCTWQEVNQRMHFQPITKQELLSEIRKGNTKASLANKALNLLNSTISGDLRTARLEGSGGMKKCHGTTPSQALNNNKIIQELIKGISLERLYGVYPVTQDKALIMDRSLARKKISEMISQQKKPSAYQTRPAVIHNGGNIPLQNQRNIARPTHQNNTNRNLPRQLGLSRYKPLA</sequence>
<feature type="compositionally biased region" description="Low complexity" evidence="1">
    <location>
        <begin position="75"/>
        <end position="97"/>
    </location>
</feature>
<reference evidence="2" key="1">
    <citation type="submission" date="2022-11" db="UniProtKB">
        <authorList>
            <consortium name="EnsemblMetazoa"/>
        </authorList>
    </citation>
    <scope>IDENTIFICATION</scope>
</reference>
<organism evidence="2 3">
    <name type="scientific">Exaiptasia diaphana</name>
    <name type="common">Tropical sea anemone</name>
    <name type="synonym">Aiptasia pulchella</name>
    <dbReference type="NCBI Taxonomy" id="2652724"/>
    <lineage>
        <taxon>Eukaryota</taxon>
        <taxon>Metazoa</taxon>
        <taxon>Cnidaria</taxon>
        <taxon>Anthozoa</taxon>
        <taxon>Hexacorallia</taxon>
        <taxon>Actiniaria</taxon>
        <taxon>Aiptasiidae</taxon>
        <taxon>Exaiptasia</taxon>
    </lineage>
</organism>